<keyword evidence="1" id="KW-1133">Transmembrane helix</keyword>
<sequence length="410" mass="44234">MTRSVDDKLDEIAQKYDKDGDGKYDLIEVRAIVRDLLESNVEKRRFKRLALGLTALTALALTSLVVLGVVIISLLRDYDKEETDENLPVMQMNGNIVGTRAVTTAFPLLAATAMGMARLKQVKTVTVSILVFGELPSFLLEYKVLGLPSYGLVNQSYNVAGVTKISDTAVVFQTDVCGRAVVIADGAASLRVVGAEGNVTTARLCTSSLSCGAFQVESSEEEAQLMEKARGDLAASPSRRLQAEEGCFGPGDEEYTSTSYSCGDGEDTVCAEANKITDSCGADEACIKAKLCDHPNVCDTWKDVKCPSTGRRELFSDAEVEKVPRFDLDVARPSDALSKDDECADKPEELVASAAETLGLPADTCAELELQGACELPVVKNLCGKMCNECTYYSWRRLSSDDSSNIDKCN</sequence>
<gene>
    <name evidence="3" type="ORF">EHUX00137_LOCUS28018</name>
</gene>
<protein>
    <recommendedName>
        <fullName evidence="2">EF-hand domain-containing protein</fullName>
    </recommendedName>
</protein>
<keyword evidence="1" id="KW-0812">Transmembrane</keyword>
<evidence type="ECO:0000313" key="3">
    <source>
        <dbReference type="EMBL" id="CAE0566815.1"/>
    </source>
</evidence>
<dbReference type="PROSITE" id="PS50222">
    <property type="entry name" value="EF_HAND_2"/>
    <property type="match status" value="1"/>
</dbReference>
<evidence type="ECO:0000259" key="2">
    <source>
        <dbReference type="PROSITE" id="PS50222"/>
    </source>
</evidence>
<accession>A0A7S3WN02</accession>
<proteinExistence type="predicted"/>
<organism evidence="3">
    <name type="scientific">Emiliania huxleyi</name>
    <name type="common">Coccolithophore</name>
    <name type="synonym">Pontosphaera huxleyi</name>
    <dbReference type="NCBI Taxonomy" id="2903"/>
    <lineage>
        <taxon>Eukaryota</taxon>
        <taxon>Haptista</taxon>
        <taxon>Haptophyta</taxon>
        <taxon>Prymnesiophyceae</taxon>
        <taxon>Isochrysidales</taxon>
        <taxon>Noelaerhabdaceae</taxon>
        <taxon>Emiliania</taxon>
    </lineage>
</organism>
<name>A0A7S3WN02_EMIHU</name>
<dbReference type="AlphaFoldDB" id="A0A7S3WN02"/>
<dbReference type="InterPro" id="IPR002048">
    <property type="entry name" value="EF_hand_dom"/>
</dbReference>
<dbReference type="GO" id="GO:0005509">
    <property type="term" value="F:calcium ion binding"/>
    <property type="evidence" value="ECO:0007669"/>
    <property type="project" value="InterPro"/>
</dbReference>
<evidence type="ECO:0000256" key="1">
    <source>
        <dbReference type="SAM" id="Phobius"/>
    </source>
</evidence>
<feature type="domain" description="EF-hand" evidence="2">
    <location>
        <begin position="4"/>
        <end position="39"/>
    </location>
</feature>
<feature type="transmembrane region" description="Helical" evidence="1">
    <location>
        <begin position="49"/>
        <end position="75"/>
    </location>
</feature>
<reference evidence="3" key="1">
    <citation type="submission" date="2021-01" db="EMBL/GenBank/DDBJ databases">
        <authorList>
            <person name="Corre E."/>
            <person name="Pelletier E."/>
            <person name="Niang G."/>
            <person name="Scheremetjew M."/>
            <person name="Finn R."/>
            <person name="Kale V."/>
            <person name="Holt S."/>
            <person name="Cochrane G."/>
            <person name="Meng A."/>
            <person name="Brown T."/>
            <person name="Cohen L."/>
        </authorList>
    </citation>
    <scope>NUCLEOTIDE SEQUENCE</scope>
    <source>
        <strain evidence="3">379</strain>
    </source>
</reference>
<keyword evidence="1" id="KW-0472">Membrane</keyword>
<dbReference type="EMBL" id="HBIR01035918">
    <property type="protein sequence ID" value="CAE0566815.1"/>
    <property type="molecule type" value="Transcribed_RNA"/>
</dbReference>